<reference evidence="3" key="1">
    <citation type="submission" date="2013-07" db="EMBL/GenBank/DDBJ databases">
        <title>The genome of Eucalyptus grandis.</title>
        <authorList>
            <person name="Schmutz J."/>
            <person name="Hayes R."/>
            <person name="Myburg A."/>
            <person name="Tuskan G."/>
            <person name="Grattapaglia D."/>
            <person name="Rokhsar D.S."/>
        </authorList>
    </citation>
    <scope>NUCLEOTIDE SEQUENCE</scope>
    <source>
        <tissue evidence="3">Leaf extractions</tissue>
    </source>
</reference>
<organism evidence="3">
    <name type="scientific">Eucalyptus grandis</name>
    <name type="common">Flooded gum</name>
    <dbReference type="NCBI Taxonomy" id="71139"/>
    <lineage>
        <taxon>Eukaryota</taxon>
        <taxon>Viridiplantae</taxon>
        <taxon>Streptophyta</taxon>
        <taxon>Embryophyta</taxon>
        <taxon>Tracheophyta</taxon>
        <taxon>Spermatophyta</taxon>
        <taxon>Magnoliopsida</taxon>
        <taxon>eudicotyledons</taxon>
        <taxon>Gunneridae</taxon>
        <taxon>Pentapetalae</taxon>
        <taxon>rosids</taxon>
        <taxon>malvids</taxon>
        <taxon>Myrtales</taxon>
        <taxon>Myrtaceae</taxon>
        <taxon>Myrtoideae</taxon>
        <taxon>Eucalypteae</taxon>
        <taxon>Eucalyptus</taxon>
    </lineage>
</organism>
<dbReference type="InterPro" id="IPR032675">
    <property type="entry name" value="LRR_dom_sf"/>
</dbReference>
<dbReference type="PANTHER" id="PTHR47186:SF61">
    <property type="entry name" value="LEUCINE-RICH REPEAT-CONTAINING PROTEIN 57-RELATED"/>
    <property type="match status" value="1"/>
</dbReference>
<sequence length="276" mass="31369">MATELKVLNLNECKFLKRTPDLSTFKRLEILHLVLCYNLEELHPSIEKLASLIELDLTDCVSITKLPESIWNLRNMRVLDISGTHITELPDAIGMLAKLQKLRAWVCKLEGVSSNICKLTSLEELYVGYCEKLQELPELPSGLTYLSSGLTYLPSSLTYLVIAWQGQSLPHLSQLTHLKYLCLSHCHRLECVPELPIGLSELAIARCGKLKALTNLSDLKHLREFSIFESPSLEGSPDVSNFRRTQMIELGLKESRGFMGSLIFERSPRWFPWPED</sequence>
<proteinExistence type="predicted"/>
<dbReference type="AlphaFoldDB" id="A0A059CPL9"/>
<dbReference type="SUPFAM" id="SSF52058">
    <property type="entry name" value="L domain-like"/>
    <property type="match status" value="1"/>
</dbReference>
<evidence type="ECO:0000259" key="2">
    <source>
        <dbReference type="Pfam" id="PF23598"/>
    </source>
</evidence>
<evidence type="ECO:0000256" key="1">
    <source>
        <dbReference type="ARBA" id="ARBA00022737"/>
    </source>
</evidence>
<protein>
    <recommendedName>
        <fullName evidence="2">Disease resistance R13L4/SHOC-2-like LRR domain-containing protein</fullName>
    </recommendedName>
</protein>
<dbReference type="Gene3D" id="3.80.10.10">
    <property type="entry name" value="Ribonuclease Inhibitor"/>
    <property type="match status" value="2"/>
</dbReference>
<dbReference type="EMBL" id="KK198755">
    <property type="protein sequence ID" value="KCW80141.1"/>
    <property type="molecule type" value="Genomic_DNA"/>
</dbReference>
<dbReference type="InterPro" id="IPR055414">
    <property type="entry name" value="LRR_R13L4/SHOC2-like"/>
</dbReference>
<feature type="domain" description="Disease resistance R13L4/SHOC-2-like LRR" evidence="2">
    <location>
        <begin position="10"/>
        <end position="130"/>
    </location>
</feature>
<dbReference type="Gramene" id="KCW80141">
    <property type="protein sequence ID" value="KCW80141"/>
    <property type="gene ID" value="EUGRSUZ_C01486"/>
</dbReference>
<dbReference type="InParanoid" id="A0A059CPL9"/>
<gene>
    <name evidence="3" type="ORF">EUGRSUZ_C01486</name>
</gene>
<evidence type="ECO:0000313" key="3">
    <source>
        <dbReference type="EMBL" id="KCW80141.1"/>
    </source>
</evidence>
<accession>A0A059CPL9</accession>
<dbReference type="Pfam" id="PF23598">
    <property type="entry name" value="LRR_14"/>
    <property type="match status" value="1"/>
</dbReference>
<keyword evidence="1" id="KW-0677">Repeat</keyword>
<dbReference type="STRING" id="71139.A0A059CPL9"/>
<dbReference type="PANTHER" id="PTHR47186">
    <property type="entry name" value="LEUCINE-RICH REPEAT-CONTAINING PROTEIN 57"/>
    <property type="match status" value="1"/>
</dbReference>
<name>A0A059CPL9_EUCGR</name>